<evidence type="ECO:0000256" key="2">
    <source>
        <dbReference type="ARBA" id="ARBA00010058"/>
    </source>
</evidence>
<protein>
    <recommendedName>
        <fullName evidence="6">Profilin</fullName>
    </recommendedName>
</protein>
<comment type="similarity">
    <text evidence="2 6">Belongs to the profilin family.</text>
</comment>
<dbReference type="SMART" id="SM00392">
    <property type="entry name" value="PROF"/>
    <property type="match status" value="1"/>
</dbReference>
<dbReference type="OrthoDB" id="421374at2759"/>
<dbReference type="GO" id="GO:0003785">
    <property type="term" value="F:actin monomer binding"/>
    <property type="evidence" value="ECO:0007669"/>
    <property type="project" value="TreeGrafter"/>
</dbReference>
<dbReference type="GO" id="GO:0005856">
    <property type="term" value="C:cytoskeleton"/>
    <property type="evidence" value="ECO:0007669"/>
    <property type="project" value="UniProtKB-SubCell"/>
</dbReference>
<keyword evidence="5" id="KW-0206">Cytoskeleton</keyword>
<dbReference type="PANTHER" id="PTHR11604">
    <property type="entry name" value="PROFILIN"/>
    <property type="match status" value="1"/>
</dbReference>
<dbReference type="CDD" id="cd00148">
    <property type="entry name" value="PROF"/>
    <property type="match status" value="1"/>
</dbReference>
<comment type="subcellular location">
    <subcellularLocation>
        <location evidence="1">Cytoplasm</location>
        <location evidence="1">Cytoskeleton</location>
    </subcellularLocation>
</comment>
<gene>
    <name evidence="7" type="ORF">ASPWEDRAFT_43512</name>
</gene>
<accession>A0A1L9REV8</accession>
<dbReference type="Gene3D" id="3.30.450.30">
    <property type="entry name" value="Dynein light chain 2a, cytoplasmic"/>
    <property type="match status" value="1"/>
</dbReference>
<name>A0A1L9REV8_ASPWE</name>
<dbReference type="Pfam" id="PF00235">
    <property type="entry name" value="Profilin"/>
    <property type="match status" value="1"/>
</dbReference>
<evidence type="ECO:0000256" key="6">
    <source>
        <dbReference type="RuleBase" id="RU003909"/>
    </source>
</evidence>
<proteinExistence type="inferred from homology"/>
<dbReference type="GO" id="GO:0005938">
    <property type="term" value="C:cell cortex"/>
    <property type="evidence" value="ECO:0007669"/>
    <property type="project" value="TreeGrafter"/>
</dbReference>
<dbReference type="PRINTS" id="PR00392">
    <property type="entry name" value="PROFILIN"/>
</dbReference>
<dbReference type="InterPro" id="IPR005455">
    <property type="entry name" value="PFN_euk"/>
</dbReference>
<dbReference type="PANTHER" id="PTHR11604:SF0">
    <property type="entry name" value="PROFILIN"/>
    <property type="match status" value="1"/>
</dbReference>
<dbReference type="FunFam" id="3.30.450.30:FF:000015">
    <property type="entry name" value="Profilin"/>
    <property type="match status" value="1"/>
</dbReference>
<evidence type="ECO:0000256" key="1">
    <source>
        <dbReference type="ARBA" id="ARBA00004245"/>
    </source>
</evidence>
<dbReference type="EMBL" id="KV878214">
    <property type="protein sequence ID" value="OJJ33450.1"/>
    <property type="molecule type" value="Genomic_DNA"/>
</dbReference>
<reference evidence="8" key="1">
    <citation type="journal article" date="2017" name="Genome Biol.">
        <title>Comparative genomics reveals high biological diversity and specific adaptations in the industrially and medically important fungal genus Aspergillus.</title>
        <authorList>
            <person name="de Vries R.P."/>
            <person name="Riley R."/>
            <person name="Wiebenga A."/>
            <person name="Aguilar-Osorio G."/>
            <person name="Amillis S."/>
            <person name="Uchima C.A."/>
            <person name="Anderluh G."/>
            <person name="Asadollahi M."/>
            <person name="Askin M."/>
            <person name="Barry K."/>
            <person name="Battaglia E."/>
            <person name="Bayram O."/>
            <person name="Benocci T."/>
            <person name="Braus-Stromeyer S.A."/>
            <person name="Caldana C."/>
            <person name="Canovas D."/>
            <person name="Cerqueira G.C."/>
            <person name="Chen F."/>
            <person name="Chen W."/>
            <person name="Choi C."/>
            <person name="Clum A."/>
            <person name="Dos Santos R.A."/>
            <person name="Damasio A.R."/>
            <person name="Diallinas G."/>
            <person name="Emri T."/>
            <person name="Fekete E."/>
            <person name="Flipphi M."/>
            <person name="Freyberg S."/>
            <person name="Gallo A."/>
            <person name="Gournas C."/>
            <person name="Habgood R."/>
            <person name="Hainaut M."/>
            <person name="Harispe M.L."/>
            <person name="Henrissat B."/>
            <person name="Hilden K.S."/>
            <person name="Hope R."/>
            <person name="Hossain A."/>
            <person name="Karabika E."/>
            <person name="Karaffa L."/>
            <person name="Karanyi Z."/>
            <person name="Krasevec N."/>
            <person name="Kuo A."/>
            <person name="Kusch H."/>
            <person name="LaButti K."/>
            <person name="Lagendijk E.L."/>
            <person name="Lapidus A."/>
            <person name="Levasseur A."/>
            <person name="Lindquist E."/>
            <person name="Lipzen A."/>
            <person name="Logrieco A.F."/>
            <person name="MacCabe A."/>
            <person name="Maekelae M.R."/>
            <person name="Malavazi I."/>
            <person name="Melin P."/>
            <person name="Meyer V."/>
            <person name="Mielnichuk N."/>
            <person name="Miskei M."/>
            <person name="Molnar A.P."/>
            <person name="Mule G."/>
            <person name="Ngan C.Y."/>
            <person name="Orejas M."/>
            <person name="Orosz E."/>
            <person name="Ouedraogo J.P."/>
            <person name="Overkamp K.M."/>
            <person name="Park H.-S."/>
            <person name="Perrone G."/>
            <person name="Piumi F."/>
            <person name="Punt P.J."/>
            <person name="Ram A.F."/>
            <person name="Ramon A."/>
            <person name="Rauscher S."/>
            <person name="Record E."/>
            <person name="Riano-Pachon D.M."/>
            <person name="Robert V."/>
            <person name="Roehrig J."/>
            <person name="Ruller R."/>
            <person name="Salamov A."/>
            <person name="Salih N.S."/>
            <person name="Samson R.A."/>
            <person name="Sandor E."/>
            <person name="Sanguinetti M."/>
            <person name="Schuetze T."/>
            <person name="Sepcic K."/>
            <person name="Shelest E."/>
            <person name="Sherlock G."/>
            <person name="Sophianopoulou V."/>
            <person name="Squina F.M."/>
            <person name="Sun H."/>
            <person name="Susca A."/>
            <person name="Todd R.B."/>
            <person name="Tsang A."/>
            <person name="Unkles S.E."/>
            <person name="van de Wiele N."/>
            <person name="van Rossen-Uffink D."/>
            <person name="Oliveira J.V."/>
            <person name="Vesth T.C."/>
            <person name="Visser J."/>
            <person name="Yu J.-H."/>
            <person name="Zhou M."/>
            <person name="Andersen M.R."/>
            <person name="Archer D.B."/>
            <person name="Baker S.E."/>
            <person name="Benoit I."/>
            <person name="Brakhage A.A."/>
            <person name="Braus G.H."/>
            <person name="Fischer R."/>
            <person name="Frisvad J.C."/>
            <person name="Goldman G.H."/>
            <person name="Houbraken J."/>
            <person name="Oakley B."/>
            <person name="Pocsi I."/>
            <person name="Scazzocchio C."/>
            <person name="Seiboth B."/>
            <person name="vanKuyk P.A."/>
            <person name="Wortman J."/>
            <person name="Dyer P.S."/>
            <person name="Grigoriev I.V."/>
        </authorList>
    </citation>
    <scope>NUCLEOTIDE SEQUENCE [LARGE SCALE GENOMIC DNA]</scope>
    <source>
        <strain evidence="8">DTO 134E9</strain>
    </source>
</reference>
<evidence type="ECO:0000256" key="3">
    <source>
        <dbReference type="ARBA" id="ARBA00022490"/>
    </source>
</evidence>
<evidence type="ECO:0000256" key="5">
    <source>
        <dbReference type="ARBA" id="ARBA00023212"/>
    </source>
</evidence>
<keyword evidence="3" id="KW-0963">Cytoplasm</keyword>
<organism evidence="7 8">
    <name type="scientific">Aspergillus wentii DTO 134E9</name>
    <dbReference type="NCBI Taxonomy" id="1073089"/>
    <lineage>
        <taxon>Eukaryota</taxon>
        <taxon>Fungi</taxon>
        <taxon>Dikarya</taxon>
        <taxon>Ascomycota</taxon>
        <taxon>Pezizomycotina</taxon>
        <taxon>Eurotiomycetes</taxon>
        <taxon>Eurotiomycetidae</taxon>
        <taxon>Eurotiales</taxon>
        <taxon>Aspergillaceae</taxon>
        <taxon>Aspergillus</taxon>
        <taxon>Aspergillus subgen. Cremei</taxon>
    </lineage>
</organism>
<dbReference type="InterPro" id="IPR036140">
    <property type="entry name" value="PFN_sf"/>
</dbReference>
<dbReference type="InterPro" id="IPR048278">
    <property type="entry name" value="PFN"/>
</dbReference>
<evidence type="ECO:0000313" key="7">
    <source>
        <dbReference type="EMBL" id="OJJ33450.1"/>
    </source>
</evidence>
<dbReference type="AlphaFoldDB" id="A0A1L9REV8"/>
<dbReference type="SUPFAM" id="SSF55770">
    <property type="entry name" value="Profilin (actin-binding protein)"/>
    <property type="match status" value="1"/>
</dbReference>
<dbReference type="PRINTS" id="PR01640">
    <property type="entry name" value="PROFILINPLNT"/>
</dbReference>
<dbReference type="GeneID" id="63751889"/>
<dbReference type="VEuPathDB" id="FungiDB:ASPWEDRAFT_43512"/>
<sequence length="131" mass="13602">MGAHSAIWQGYVDSSLMGSGQFDKAGILSYDISALEAGSPGFTISPQEIAALKASFADPSSVFGTGITVGGEKFVCIRADDRSIYGKKGKEGIVIVKAASAVMIAHHGKDVQTPNAANVVEGLVDYINKPQ</sequence>
<dbReference type="STRING" id="1073089.A0A1L9REV8"/>
<dbReference type="RefSeq" id="XP_040687127.1">
    <property type="nucleotide sequence ID" value="XM_040836041.1"/>
</dbReference>
<dbReference type="Proteomes" id="UP000184383">
    <property type="component" value="Unassembled WGS sequence"/>
</dbReference>
<evidence type="ECO:0000313" key="8">
    <source>
        <dbReference type="Proteomes" id="UP000184383"/>
    </source>
</evidence>
<evidence type="ECO:0000256" key="4">
    <source>
        <dbReference type="ARBA" id="ARBA00023203"/>
    </source>
</evidence>
<keyword evidence="4 6" id="KW-0009">Actin-binding</keyword>
<keyword evidence="8" id="KW-1185">Reference proteome</keyword>